<evidence type="ECO:0000256" key="8">
    <source>
        <dbReference type="SAM" id="SignalP"/>
    </source>
</evidence>
<comment type="caution">
    <text evidence="9">The sequence shown here is derived from an EMBL/GenBank/DDBJ whole genome shotgun (WGS) entry which is preliminary data.</text>
</comment>
<evidence type="ECO:0000313" key="10">
    <source>
        <dbReference type="Proteomes" id="UP001215598"/>
    </source>
</evidence>
<evidence type="ECO:0000256" key="1">
    <source>
        <dbReference type="ARBA" id="ARBA00009547"/>
    </source>
</evidence>
<dbReference type="Pfam" id="PF02265">
    <property type="entry name" value="S1-P1_nuclease"/>
    <property type="match status" value="1"/>
</dbReference>
<proteinExistence type="inferred from homology"/>
<feature type="signal peptide" evidence="8">
    <location>
        <begin position="1"/>
        <end position="17"/>
    </location>
</feature>
<evidence type="ECO:0000256" key="6">
    <source>
        <dbReference type="ARBA" id="ARBA00023157"/>
    </source>
</evidence>
<keyword evidence="2" id="KW-0540">Nuclease</keyword>
<dbReference type="SUPFAM" id="SSF48537">
    <property type="entry name" value="Phospholipase C/P1 nuclease"/>
    <property type="match status" value="1"/>
</dbReference>
<gene>
    <name evidence="9" type="ORF">B0H16DRAFT_1676547</name>
</gene>
<sequence length="337" mass="35733">MASYVLLCLATLQGVRAWGALGHATIAYVAQNYVTAETASWAQGVLNDTSASYLASIASFADQFRATAAGAWSAPLHFIDAEDNPPTTCNVDFTRDCGATGCVVSAIANYTQRAGDGQLTAADTAEAVKFVVHFVGDITQPLHDEAFEAGGNGIPVHFMGFNDNLHSDWDTFMPEELIGGSSLANAQSWANTLIAEIDSGVFAYEKAGWIAGDTVGDAIATATRWATDGNALVCTVVMPQGAAALTAMPDLFPTYYDGVIGTIELQIAKGGYRLANWLNMIFETDIANRGIVDGSEVVKREVVPKSELDGHAFPVERELSKAKLARAALGYGCDHQH</sequence>
<reference evidence="9" key="1">
    <citation type="submission" date="2023-03" db="EMBL/GenBank/DDBJ databases">
        <title>Massive genome expansion in bonnet fungi (Mycena s.s.) driven by repeated elements and novel gene families across ecological guilds.</title>
        <authorList>
            <consortium name="Lawrence Berkeley National Laboratory"/>
            <person name="Harder C.B."/>
            <person name="Miyauchi S."/>
            <person name="Viragh M."/>
            <person name="Kuo A."/>
            <person name="Thoen E."/>
            <person name="Andreopoulos B."/>
            <person name="Lu D."/>
            <person name="Skrede I."/>
            <person name="Drula E."/>
            <person name="Henrissat B."/>
            <person name="Morin E."/>
            <person name="Kohler A."/>
            <person name="Barry K."/>
            <person name="LaButti K."/>
            <person name="Morin E."/>
            <person name="Salamov A."/>
            <person name="Lipzen A."/>
            <person name="Mereny Z."/>
            <person name="Hegedus B."/>
            <person name="Baldrian P."/>
            <person name="Stursova M."/>
            <person name="Weitz H."/>
            <person name="Taylor A."/>
            <person name="Grigoriev I.V."/>
            <person name="Nagy L.G."/>
            <person name="Martin F."/>
            <person name="Kauserud H."/>
        </authorList>
    </citation>
    <scope>NUCLEOTIDE SEQUENCE</scope>
    <source>
        <strain evidence="9">CBHHK182m</strain>
    </source>
</reference>
<evidence type="ECO:0000256" key="3">
    <source>
        <dbReference type="ARBA" id="ARBA00022723"/>
    </source>
</evidence>
<dbReference type="CDD" id="cd11010">
    <property type="entry name" value="S1-P1_nuclease"/>
    <property type="match status" value="1"/>
</dbReference>
<keyword evidence="5" id="KW-0378">Hydrolase</keyword>
<dbReference type="Gene3D" id="1.10.575.10">
    <property type="entry name" value="P1 Nuclease"/>
    <property type="match status" value="1"/>
</dbReference>
<evidence type="ECO:0000256" key="5">
    <source>
        <dbReference type="ARBA" id="ARBA00022801"/>
    </source>
</evidence>
<dbReference type="PANTHER" id="PTHR33146:SF26">
    <property type="entry name" value="ENDONUCLEASE 4"/>
    <property type="match status" value="1"/>
</dbReference>
<accession>A0AAD7IAW2</accession>
<feature type="chain" id="PRO_5042076400" evidence="8">
    <location>
        <begin position="18"/>
        <end position="337"/>
    </location>
</feature>
<dbReference type="GO" id="GO:0003676">
    <property type="term" value="F:nucleic acid binding"/>
    <property type="evidence" value="ECO:0007669"/>
    <property type="project" value="InterPro"/>
</dbReference>
<keyword evidence="10" id="KW-1185">Reference proteome</keyword>
<dbReference type="InterPro" id="IPR008947">
    <property type="entry name" value="PLipase_C/P1_nuclease_dom_sf"/>
</dbReference>
<dbReference type="AlphaFoldDB" id="A0AAD7IAW2"/>
<evidence type="ECO:0000313" key="9">
    <source>
        <dbReference type="EMBL" id="KAJ7737931.1"/>
    </source>
</evidence>
<keyword evidence="7" id="KW-0325">Glycoprotein</keyword>
<dbReference type="EMBL" id="JARKIB010000114">
    <property type="protein sequence ID" value="KAJ7737931.1"/>
    <property type="molecule type" value="Genomic_DNA"/>
</dbReference>
<dbReference type="GO" id="GO:0006308">
    <property type="term" value="P:DNA catabolic process"/>
    <property type="evidence" value="ECO:0007669"/>
    <property type="project" value="InterPro"/>
</dbReference>
<dbReference type="Proteomes" id="UP001215598">
    <property type="component" value="Unassembled WGS sequence"/>
</dbReference>
<dbReference type="GO" id="GO:0004519">
    <property type="term" value="F:endonuclease activity"/>
    <property type="evidence" value="ECO:0007669"/>
    <property type="project" value="UniProtKB-KW"/>
</dbReference>
<keyword evidence="4" id="KW-0255">Endonuclease</keyword>
<keyword evidence="3" id="KW-0479">Metal-binding</keyword>
<keyword evidence="8" id="KW-0732">Signal</keyword>
<evidence type="ECO:0000256" key="4">
    <source>
        <dbReference type="ARBA" id="ARBA00022759"/>
    </source>
</evidence>
<comment type="similarity">
    <text evidence="1">Belongs to the nuclease type I family.</text>
</comment>
<dbReference type="InterPro" id="IPR003154">
    <property type="entry name" value="S1/P1nuclease"/>
</dbReference>
<organism evidence="9 10">
    <name type="scientific">Mycena metata</name>
    <dbReference type="NCBI Taxonomy" id="1033252"/>
    <lineage>
        <taxon>Eukaryota</taxon>
        <taxon>Fungi</taxon>
        <taxon>Dikarya</taxon>
        <taxon>Basidiomycota</taxon>
        <taxon>Agaricomycotina</taxon>
        <taxon>Agaricomycetes</taxon>
        <taxon>Agaricomycetidae</taxon>
        <taxon>Agaricales</taxon>
        <taxon>Marasmiineae</taxon>
        <taxon>Mycenaceae</taxon>
        <taxon>Mycena</taxon>
    </lineage>
</organism>
<dbReference type="GO" id="GO:0046872">
    <property type="term" value="F:metal ion binding"/>
    <property type="evidence" value="ECO:0007669"/>
    <property type="project" value="UniProtKB-KW"/>
</dbReference>
<dbReference type="GO" id="GO:0016788">
    <property type="term" value="F:hydrolase activity, acting on ester bonds"/>
    <property type="evidence" value="ECO:0007669"/>
    <property type="project" value="InterPro"/>
</dbReference>
<evidence type="ECO:0000256" key="7">
    <source>
        <dbReference type="ARBA" id="ARBA00023180"/>
    </source>
</evidence>
<name>A0AAD7IAW2_9AGAR</name>
<evidence type="ECO:0000256" key="2">
    <source>
        <dbReference type="ARBA" id="ARBA00022722"/>
    </source>
</evidence>
<keyword evidence="6" id="KW-1015">Disulfide bond</keyword>
<dbReference type="PANTHER" id="PTHR33146">
    <property type="entry name" value="ENDONUCLEASE 4"/>
    <property type="match status" value="1"/>
</dbReference>
<protein>
    <submittedName>
        <fullName evidence="9">S1/P1 nuclease-domain-containing protein</fullName>
    </submittedName>
</protein>